<dbReference type="PANTHER" id="PTHR12175">
    <property type="entry name" value="AD039 HT014 THIOREDOXIN FAMILY TRP26"/>
    <property type="match status" value="1"/>
</dbReference>
<sequence length="222" mass="24701">MSEHTHSHSHHGDGGGHGHGHSHSHSPPPEDTFDSQSLYKHINIDQVTTMNESEPDAGKGVIKPWSERYDTTKILESDADEQLIMFIPFTGMVKLYSLLLRTAPTSSAPRTLKLFKNRTDVDFSIAEDLKADEQLEHNNSIADIVEYPLKRAIFSNVKSLTLFVQDNYGDDVSMISYIGLRGEWKELSKDPVITIYEAAANPADHKNLVGAENFMSEYSGGA</sequence>
<dbReference type="InterPro" id="IPR037047">
    <property type="entry name" value="PITH_dom_sf"/>
</dbReference>
<evidence type="ECO:0000259" key="3">
    <source>
        <dbReference type="PROSITE" id="PS51532"/>
    </source>
</evidence>
<keyword evidence="5" id="KW-1185">Reference proteome</keyword>
<reference evidence="4 5" key="1">
    <citation type="submission" date="2024-03" db="EMBL/GenBank/DDBJ databases">
        <title>Genome-scale model development and genomic sequencing of the oleaginous clade Lipomyces.</title>
        <authorList>
            <consortium name="Lawrence Berkeley National Laboratory"/>
            <person name="Czajka J.J."/>
            <person name="Han Y."/>
            <person name="Kim J."/>
            <person name="Mondo S.J."/>
            <person name="Hofstad B.A."/>
            <person name="Robles A."/>
            <person name="Haridas S."/>
            <person name="Riley R."/>
            <person name="LaButti K."/>
            <person name="Pangilinan J."/>
            <person name="Andreopoulos W."/>
            <person name="Lipzen A."/>
            <person name="Yan J."/>
            <person name="Wang M."/>
            <person name="Ng V."/>
            <person name="Grigoriev I.V."/>
            <person name="Spatafora J.W."/>
            <person name="Magnuson J.K."/>
            <person name="Baker S.E."/>
            <person name="Pomraning K.R."/>
        </authorList>
    </citation>
    <scope>NUCLEOTIDE SEQUENCE [LARGE SCALE GENOMIC DNA]</scope>
    <source>
        <strain evidence="4 5">Phaff 52-87</strain>
    </source>
</reference>
<protein>
    <submittedName>
        <fullName evidence="4">Galactose-binding domain-like protein</fullName>
    </submittedName>
</protein>
<dbReference type="Pfam" id="PF06201">
    <property type="entry name" value="PITH"/>
    <property type="match status" value="1"/>
</dbReference>
<gene>
    <name evidence="4" type="ORF">BZA70DRAFT_107913</name>
</gene>
<dbReference type="InterPro" id="IPR010400">
    <property type="entry name" value="PITH_dom"/>
</dbReference>
<evidence type="ECO:0000313" key="4">
    <source>
        <dbReference type="EMBL" id="KAK7206586.1"/>
    </source>
</evidence>
<dbReference type="RefSeq" id="XP_064769619.1">
    <property type="nucleotide sequence ID" value="XM_064909386.1"/>
</dbReference>
<dbReference type="Proteomes" id="UP001498771">
    <property type="component" value="Unassembled WGS sequence"/>
</dbReference>
<evidence type="ECO:0000313" key="5">
    <source>
        <dbReference type="Proteomes" id="UP001498771"/>
    </source>
</evidence>
<dbReference type="PANTHER" id="PTHR12175:SF1">
    <property type="entry name" value="PITH DOMAIN-CONTAINING PROTEIN 1"/>
    <property type="match status" value="1"/>
</dbReference>
<organism evidence="4 5">
    <name type="scientific">Myxozyma melibiosi</name>
    <dbReference type="NCBI Taxonomy" id="54550"/>
    <lineage>
        <taxon>Eukaryota</taxon>
        <taxon>Fungi</taxon>
        <taxon>Dikarya</taxon>
        <taxon>Ascomycota</taxon>
        <taxon>Saccharomycotina</taxon>
        <taxon>Lipomycetes</taxon>
        <taxon>Lipomycetales</taxon>
        <taxon>Lipomycetaceae</taxon>
        <taxon>Myxozyma</taxon>
    </lineage>
</organism>
<dbReference type="GeneID" id="90034898"/>
<evidence type="ECO:0000256" key="2">
    <source>
        <dbReference type="SAM" id="MobiDB-lite"/>
    </source>
</evidence>
<evidence type="ECO:0000256" key="1">
    <source>
        <dbReference type="ARBA" id="ARBA00025788"/>
    </source>
</evidence>
<dbReference type="InterPro" id="IPR045099">
    <property type="entry name" value="PITH1-like"/>
</dbReference>
<feature type="compositionally biased region" description="Basic and acidic residues" evidence="2">
    <location>
        <begin position="1"/>
        <end position="16"/>
    </location>
</feature>
<dbReference type="InterPro" id="IPR008979">
    <property type="entry name" value="Galactose-bd-like_sf"/>
</dbReference>
<comment type="similarity">
    <text evidence="1">Belongs to the PITHD1 family.</text>
</comment>
<feature type="region of interest" description="Disordered" evidence="2">
    <location>
        <begin position="1"/>
        <end position="35"/>
    </location>
</feature>
<feature type="domain" description="PITH" evidence="3">
    <location>
        <begin position="27"/>
        <end position="200"/>
    </location>
</feature>
<dbReference type="EMBL" id="JBBJBU010000002">
    <property type="protein sequence ID" value="KAK7206586.1"/>
    <property type="molecule type" value="Genomic_DNA"/>
</dbReference>
<comment type="caution">
    <text evidence="4">The sequence shown here is derived from an EMBL/GenBank/DDBJ whole genome shotgun (WGS) entry which is preliminary data.</text>
</comment>
<dbReference type="Gene3D" id="2.60.120.470">
    <property type="entry name" value="PITH domain"/>
    <property type="match status" value="1"/>
</dbReference>
<dbReference type="PROSITE" id="PS51532">
    <property type="entry name" value="PITH"/>
    <property type="match status" value="1"/>
</dbReference>
<name>A0ABR1F9R5_9ASCO</name>
<accession>A0ABR1F9R5</accession>
<proteinExistence type="inferred from homology"/>
<dbReference type="SUPFAM" id="SSF49785">
    <property type="entry name" value="Galactose-binding domain-like"/>
    <property type="match status" value="1"/>
</dbReference>